<evidence type="ECO:0000256" key="1">
    <source>
        <dbReference type="ARBA" id="ARBA00008710"/>
    </source>
</evidence>
<dbReference type="PANTHER" id="PTHR39428:SF1">
    <property type="entry name" value="F420H(2)-DEPENDENT QUINONE REDUCTASE RV1261C"/>
    <property type="match status" value="1"/>
</dbReference>
<dbReference type="InterPro" id="IPR012312">
    <property type="entry name" value="Hemerythrin-like"/>
</dbReference>
<dbReference type="EMBL" id="UHID01000001">
    <property type="protein sequence ID" value="SUO93652.1"/>
    <property type="molecule type" value="Genomic_DNA"/>
</dbReference>
<dbReference type="GO" id="GO:0005886">
    <property type="term" value="C:plasma membrane"/>
    <property type="evidence" value="ECO:0007669"/>
    <property type="project" value="TreeGrafter"/>
</dbReference>
<dbReference type="Pfam" id="PF04075">
    <property type="entry name" value="F420H2_quin_red"/>
    <property type="match status" value="1"/>
</dbReference>
<dbReference type="Pfam" id="PF01814">
    <property type="entry name" value="Hemerythrin"/>
    <property type="match status" value="1"/>
</dbReference>
<dbReference type="PANTHER" id="PTHR39428">
    <property type="entry name" value="F420H(2)-DEPENDENT QUINONE REDUCTASE RV1261C"/>
    <property type="match status" value="1"/>
</dbReference>
<protein>
    <submittedName>
        <fullName evidence="5">Hemerythrin HHE cation binding domain-containingprotein</fullName>
        <ecNumber evidence="5">1.-.-.-</ecNumber>
    </submittedName>
</protein>
<gene>
    <name evidence="5" type="ORF">NCTC7807_00478</name>
</gene>
<dbReference type="AlphaFoldDB" id="A0A380MMX9"/>
<organism evidence="5 6">
    <name type="scientific">Streptomyces griseus</name>
    <dbReference type="NCBI Taxonomy" id="1911"/>
    <lineage>
        <taxon>Bacteria</taxon>
        <taxon>Bacillati</taxon>
        <taxon>Actinomycetota</taxon>
        <taxon>Actinomycetes</taxon>
        <taxon>Kitasatosporales</taxon>
        <taxon>Streptomycetaceae</taxon>
        <taxon>Streptomyces</taxon>
    </lineage>
</organism>
<dbReference type="CDD" id="cd12108">
    <property type="entry name" value="Hr-like"/>
    <property type="match status" value="1"/>
</dbReference>
<keyword evidence="5" id="KW-0560">Oxidoreductase</keyword>
<reference evidence="5 6" key="1">
    <citation type="submission" date="2018-06" db="EMBL/GenBank/DDBJ databases">
        <authorList>
            <consortium name="Pathogen Informatics"/>
            <person name="Doyle S."/>
        </authorList>
    </citation>
    <scope>NUCLEOTIDE SEQUENCE [LARGE SCALE GENOMIC DNA]</scope>
    <source>
        <strain evidence="5 6">NCTC7807</strain>
    </source>
</reference>
<dbReference type="Gene3D" id="2.30.110.10">
    <property type="entry name" value="Electron Transport, Fmn-binding Protein, Chain A"/>
    <property type="match status" value="1"/>
</dbReference>
<name>A0A380MMX9_STRGR</name>
<dbReference type="EC" id="1.-.-.-" evidence="5"/>
<evidence type="ECO:0000256" key="2">
    <source>
        <dbReference type="ARBA" id="ARBA00049106"/>
    </source>
</evidence>
<dbReference type="GO" id="GO:0070967">
    <property type="term" value="F:coenzyme F420 binding"/>
    <property type="evidence" value="ECO:0007669"/>
    <property type="project" value="TreeGrafter"/>
</dbReference>
<dbReference type="InterPro" id="IPR004378">
    <property type="entry name" value="F420H2_quin_Rdtase"/>
</dbReference>
<dbReference type="Gene3D" id="1.20.120.520">
    <property type="entry name" value="nmb1532 protein domain like"/>
    <property type="match status" value="1"/>
</dbReference>
<evidence type="ECO:0000259" key="4">
    <source>
        <dbReference type="Pfam" id="PF01814"/>
    </source>
</evidence>
<dbReference type="GO" id="GO:0052755">
    <property type="term" value="F:coenzyme F420H2:quinone oxidoreductase activity"/>
    <property type="evidence" value="ECO:0007669"/>
    <property type="project" value="RHEA"/>
</dbReference>
<comment type="catalytic activity">
    <reaction evidence="2">
        <text>oxidized coenzyme F420-(gamma-L-Glu)(n) + a quinol + H(+) = reduced coenzyme F420-(gamma-L-Glu)(n) + a quinone</text>
        <dbReference type="Rhea" id="RHEA:39663"/>
        <dbReference type="Rhea" id="RHEA-COMP:12939"/>
        <dbReference type="Rhea" id="RHEA-COMP:14378"/>
        <dbReference type="ChEBI" id="CHEBI:15378"/>
        <dbReference type="ChEBI" id="CHEBI:24646"/>
        <dbReference type="ChEBI" id="CHEBI:132124"/>
        <dbReference type="ChEBI" id="CHEBI:133980"/>
        <dbReference type="ChEBI" id="CHEBI:139511"/>
    </reaction>
</comment>
<feature type="region of interest" description="Disordered" evidence="3">
    <location>
        <begin position="1"/>
        <end position="25"/>
    </location>
</feature>
<dbReference type="Proteomes" id="UP000254150">
    <property type="component" value="Unassembled WGS sequence"/>
</dbReference>
<feature type="domain" description="Hemerythrin-like" evidence="4">
    <location>
        <begin position="170"/>
        <end position="296"/>
    </location>
</feature>
<evidence type="ECO:0000313" key="6">
    <source>
        <dbReference type="Proteomes" id="UP000254150"/>
    </source>
</evidence>
<dbReference type="SUPFAM" id="SSF50475">
    <property type="entry name" value="FMN-binding split barrel"/>
    <property type="match status" value="1"/>
</dbReference>
<feature type="compositionally biased region" description="Low complexity" evidence="3">
    <location>
        <begin position="11"/>
        <end position="21"/>
    </location>
</feature>
<accession>A0A380MMX9</accession>
<comment type="similarity">
    <text evidence="1">Belongs to the F420H(2)-dependent quinone reductase family.</text>
</comment>
<proteinExistence type="inferred from homology"/>
<evidence type="ECO:0000313" key="5">
    <source>
        <dbReference type="EMBL" id="SUO93652.1"/>
    </source>
</evidence>
<sequence>MAPEKGSLFLTTTATPSSATPEPHPVHAFNQAVIEEFRANRGRVGGPFEGGRLLLITTTGARSGRPHTNPVGYLPDGDRVLIIASAGGGPHHPAWYHNLVAHPVLTVEDGTFTYEARAEILTGEERDLLFARAAEADQGWAEYQRGTTRAIPVVALTQIGAGPPAGGDPAALLLGVHDAFRRELSTVRKEFAASGPTLMAQLKVNCLTVCDNLHAHHTMEDRGLFTAMGRQHPQLAPQLDRLRAEHETVATLLAELRATLGRTDATPTGLLPDVDRLIAELEAHLTYEEEILLPLLEQAA</sequence>
<dbReference type="NCBIfam" id="TIGR00026">
    <property type="entry name" value="hi_GC_TIGR00026"/>
    <property type="match status" value="1"/>
</dbReference>
<evidence type="ECO:0000256" key="3">
    <source>
        <dbReference type="SAM" id="MobiDB-lite"/>
    </source>
</evidence>
<dbReference type="InterPro" id="IPR012349">
    <property type="entry name" value="Split_barrel_FMN-bd"/>
</dbReference>